<keyword evidence="2" id="KW-1185">Reference proteome</keyword>
<evidence type="ECO:0000313" key="2">
    <source>
        <dbReference type="Proteomes" id="UP001163603"/>
    </source>
</evidence>
<protein>
    <submittedName>
        <fullName evidence="1">Uncharacterized protein</fullName>
    </submittedName>
</protein>
<accession>A0ACC0Z5C0</accession>
<dbReference type="EMBL" id="CM047738">
    <property type="protein sequence ID" value="KAJ0045368.1"/>
    <property type="molecule type" value="Genomic_DNA"/>
</dbReference>
<proteinExistence type="predicted"/>
<organism evidence="1 2">
    <name type="scientific">Pistacia integerrima</name>
    <dbReference type="NCBI Taxonomy" id="434235"/>
    <lineage>
        <taxon>Eukaryota</taxon>
        <taxon>Viridiplantae</taxon>
        <taxon>Streptophyta</taxon>
        <taxon>Embryophyta</taxon>
        <taxon>Tracheophyta</taxon>
        <taxon>Spermatophyta</taxon>
        <taxon>Magnoliopsida</taxon>
        <taxon>eudicotyledons</taxon>
        <taxon>Gunneridae</taxon>
        <taxon>Pentapetalae</taxon>
        <taxon>rosids</taxon>
        <taxon>malvids</taxon>
        <taxon>Sapindales</taxon>
        <taxon>Anacardiaceae</taxon>
        <taxon>Pistacia</taxon>
    </lineage>
</organism>
<reference evidence="2" key="1">
    <citation type="journal article" date="2023" name="G3 (Bethesda)">
        <title>Genome assembly and association tests identify interacting loci associated with vigor, precocity, and sex in interspecific pistachio rootstocks.</title>
        <authorList>
            <person name="Palmer W."/>
            <person name="Jacygrad E."/>
            <person name="Sagayaradj S."/>
            <person name="Cavanaugh K."/>
            <person name="Han R."/>
            <person name="Bertier L."/>
            <person name="Beede B."/>
            <person name="Kafkas S."/>
            <person name="Golino D."/>
            <person name="Preece J."/>
            <person name="Michelmore R."/>
        </authorList>
    </citation>
    <scope>NUCLEOTIDE SEQUENCE [LARGE SCALE GENOMIC DNA]</scope>
</reference>
<sequence length="283" mass="30898">MASASNNPSFIIPNITSLVSIKLEGPNYLNWTTQFIPVLRSHDLVSIVDGSEVCPPQYLIDSDGKVTSDINPAYLADQLSAAGKPIENDDLISYVVGGLNPIFTPFITTLNVATHDHSISFDDFQTELLNFEQLLEAQNQNLPSAGRHPPTWPHMAAHLSVRAADHVTVGNGGGLNITTTGSCFLSNSKTKFFLSDILHCPNASSNLLSIQKFCHDNNYYFLLTTTHFLVKDMQTRETLLQGPSKGGHYPIYLQQLKLNKSTPKAALVSSFTALLGVTTPLQV</sequence>
<name>A0ACC0Z5C0_9ROSI</name>
<comment type="caution">
    <text evidence="1">The sequence shown here is derived from an EMBL/GenBank/DDBJ whole genome shotgun (WGS) entry which is preliminary data.</text>
</comment>
<gene>
    <name evidence="1" type="ORF">Pint_05982</name>
</gene>
<dbReference type="Proteomes" id="UP001163603">
    <property type="component" value="Chromosome 3"/>
</dbReference>
<evidence type="ECO:0000313" key="1">
    <source>
        <dbReference type="EMBL" id="KAJ0045368.1"/>
    </source>
</evidence>